<dbReference type="EMBL" id="LSRX01000093">
    <property type="protein sequence ID" value="OLQ09620.1"/>
    <property type="molecule type" value="Genomic_DNA"/>
</dbReference>
<dbReference type="Proteomes" id="UP000186817">
    <property type="component" value="Unassembled WGS sequence"/>
</dbReference>
<dbReference type="InterPro" id="IPR051821">
    <property type="entry name" value="Asp/Asn_beta-hydroxylase"/>
</dbReference>
<comment type="caution">
    <text evidence="6">The sequence shown here is derived from an EMBL/GenBank/DDBJ whole genome shotgun (WGS) entry which is preliminary data.</text>
</comment>
<evidence type="ECO:0000259" key="5">
    <source>
        <dbReference type="Pfam" id="PF05118"/>
    </source>
</evidence>
<reference evidence="6 7" key="1">
    <citation type="submission" date="2016-02" db="EMBL/GenBank/DDBJ databases">
        <title>Genome analysis of coral dinoflagellate symbionts highlights evolutionary adaptations to a symbiotic lifestyle.</title>
        <authorList>
            <person name="Aranda M."/>
            <person name="Li Y."/>
            <person name="Liew Y.J."/>
            <person name="Baumgarten S."/>
            <person name="Simakov O."/>
            <person name="Wilson M."/>
            <person name="Piel J."/>
            <person name="Ashoor H."/>
            <person name="Bougouffa S."/>
            <person name="Bajic V.B."/>
            <person name="Ryu T."/>
            <person name="Ravasi T."/>
            <person name="Bayer T."/>
            <person name="Micklem G."/>
            <person name="Kim H."/>
            <person name="Bhak J."/>
            <person name="Lajeunesse T.C."/>
            <person name="Voolstra C.R."/>
        </authorList>
    </citation>
    <scope>NUCLEOTIDE SEQUENCE [LARGE SCALE GENOMIC DNA]</scope>
    <source>
        <strain evidence="6 7">CCMP2467</strain>
    </source>
</reference>
<evidence type="ECO:0000256" key="2">
    <source>
        <dbReference type="ARBA" id="ARBA00022964"/>
    </source>
</evidence>
<accession>A0A1Q9EQC6</accession>
<evidence type="ECO:0000313" key="6">
    <source>
        <dbReference type="EMBL" id="OLQ09620.1"/>
    </source>
</evidence>
<keyword evidence="2" id="KW-0223">Dioxygenase</keyword>
<proteinExistence type="inferred from homology"/>
<dbReference type="PANTHER" id="PTHR46332:SF5">
    <property type="entry name" value="ASPARTATE BETA-HYDROXYLASE DOMAIN CONTAINING 2"/>
    <property type="match status" value="1"/>
</dbReference>
<dbReference type="PANTHER" id="PTHR46332">
    <property type="entry name" value="ASPARTATE BETA-HYDROXYLASE DOMAIN-CONTAINING PROTEIN 2"/>
    <property type="match status" value="1"/>
</dbReference>
<feature type="compositionally biased region" description="Polar residues" evidence="4">
    <location>
        <begin position="595"/>
        <end position="614"/>
    </location>
</feature>
<evidence type="ECO:0000256" key="4">
    <source>
        <dbReference type="SAM" id="MobiDB-lite"/>
    </source>
</evidence>
<dbReference type="AlphaFoldDB" id="A0A1Q9EQC6"/>
<keyword evidence="7" id="KW-1185">Reference proteome</keyword>
<dbReference type="GO" id="GO:0051213">
    <property type="term" value="F:dioxygenase activity"/>
    <property type="evidence" value="ECO:0007669"/>
    <property type="project" value="UniProtKB-KW"/>
</dbReference>
<evidence type="ECO:0000256" key="3">
    <source>
        <dbReference type="ARBA" id="ARBA00023002"/>
    </source>
</evidence>
<dbReference type="OrthoDB" id="421971at2759"/>
<dbReference type="Gene3D" id="2.60.120.330">
    <property type="entry name" value="B-lactam Antibiotic, Isopenicillin N Synthase, Chain"/>
    <property type="match status" value="1"/>
</dbReference>
<evidence type="ECO:0000256" key="1">
    <source>
        <dbReference type="ARBA" id="ARBA00007730"/>
    </source>
</evidence>
<evidence type="ECO:0000313" key="7">
    <source>
        <dbReference type="Proteomes" id="UP000186817"/>
    </source>
</evidence>
<protein>
    <submittedName>
        <fullName evidence="6">Aspartyl/asparaginyl beta-hydroxylase</fullName>
    </submittedName>
</protein>
<feature type="region of interest" description="Disordered" evidence="4">
    <location>
        <begin position="592"/>
        <end position="635"/>
    </location>
</feature>
<sequence>MLSATIREYLSPKVQAAQGQLQQVALATGRRFEEHAPRLDDDFDEDDEQAAAMRRETDALTSNVDWTAALKLRMKQKALAWFQQDILPALVAINIAVGPLSRLFGRTPLDKGSTSWEKVQQAKAANDCARTFPMLEALLAEYDDLDNPEARAVLLTLASQGRRRIAGVEARHAANRRLTAVGGVQTKVPELALVNAEFVLRSNRLKRADVIPLETSVKDKAEESFSKVRSEVAVTGGAIAGEGESWTAKKAIPKAVLCQGVLEWTQPLCSEKLMDGDPLVVAKFWAPPCRATASLRSPAAAEMVGEVLAPGCQGGSPQDVATIVAQRFRSRVPQAWTTAELWRWRNTLSFAWQNEHNISTCFTCEMLAALAEIRRPLCNWTPKTRFLHILDSQVVYHILAKGRAYGKRLIWLARRVNSVRHGTLLIRPLDALLPTIMASKLHWAEHQIPCQLSRMPITVKELDFALSEFMNESFQKGDSPGYAGAAVSALKSFLPRLRLRLGATIMPHCGPTNHRLRLHLPLLLPGGAQRMSGLTVAGETRDWELHRCLVFDDSFEHEIRLPPSESGEPEPSLAQEARVVLLLDLWHPDADENLRSGSSKPVASAENGASSRLTVTPRAGRVREEAGPSRALLRPTDQPVSKSLKLLWAGRRFSASGLPPFLCPKWQFHQNRSKGVTVQVGNKFCSLRLSLRRGRHLVHGIAVIAC</sequence>
<organism evidence="6 7">
    <name type="scientific">Symbiodinium microadriaticum</name>
    <name type="common">Dinoflagellate</name>
    <name type="synonym">Zooxanthella microadriatica</name>
    <dbReference type="NCBI Taxonomy" id="2951"/>
    <lineage>
        <taxon>Eukaryota</taxon>
        <taxon>Sar</taxon>
        <taxon>Alveolata</taxon>
        <taxon>Dinophyceae</taxon>
        <taxon>Suessiales</taxon>
        <taxon>Symbiodiniaceae</taxon>
        <taxon>Symbiodinium</taxon>
    </lineage>
</organism>
<gene>
    <name evidence="6" type="primary">Asph</name>
    <name evidence="6" type="ORF">AK812_SmicGene6730</name>
</gene>
<feature type="domain" description="Aspartyl/asparaginy/proline hydroxylase" evidence="5">
    <location>
        <begin position="498"/>
        <end position="588"/>
    </location>
</feature>
<dbReference type="GO" id="GO:0016020">
    <property type="term" value="C:membrane"/>
    <property type="evidence" value="ECO:0007669"/>
    <property type="project" value="TreeGrafter"/>
</dbReference>
<comment type="similarity">
    <text evidence="1">Belongs to the aspartyl/asparaginyl beta-hydroxylase family.</text>
</comment>
<keyword evidence="3" id="KW-0560">Oxidoreductase</keyword>
<dbReference type="InterPro" id="IPR027443">
    <property type="entry name" value="IPNS-like_sf"/>
</dbReference>
<name>A0A1Q9EQC6_SYMMI</name>
<dbReference type="InterPro" id="IPR007803">
    <property type="entry name" value="Asp/Arg/Pro-Hydrxlase"/>
</dbReference>
<dbReference type="Pfam" id="PF05118">
    <property type="entry name" value="Asp_Arg_Hydrox"/>
    <property type="match status" value="1"/>
</dbReference>